<evidence type="ECO:0000256" key="1">
    <source>
        <dbReference type="SAM" id="MobiDB-lite"/>
    </source>
</evidence>
<feature type="region of interest" description="Disordered" evidence="1">
    <location>
        <begin position="1"/>
        <end position="28"/>
    </location>
</feature>
<sequence>MLISAPGSDRVRLGASPRRSEQRGEEEEVAAGVHPACQLSVLFREWANLFLGGNFFESSVGFSHCGTQTSHSFFVYLKFNTHQNYQPIFLGFSTTAIFNKTLNTA</sequence>
<protein>
    <submittedName>
        <fullName evidence="2">Uncharacterized protein</fullName>
    </submittedName>
</protein>
<reference evidence="2 3" key="1">
    <citation type="submission" date="2021-06" db="EMBL/GenBank/DDBJ databases">
        <authorList>
            <person name="Palmer J.M."/>
        </authorList>
    </citation>
    <scope>NUCLEOTIDE SEQUENCE [LARGE SCALE GENOMIC DNA]</scope>
    <source>
        <strain evidence="2 3">GA_2019</strain>
        <tissue evidence="2">Muscle</tissue>
    </source>
</reference>
<keyword evidence="3" id="KW-1185">Reference proteome</keyword>
<organism evidence="2 3">
    <name type="scientific">Goodea atripinnis</name>
    <dbReference type="NCBI Taxonomy" id="208336"/>
    <lineage>
        <taxon>Eukaryota</taxon>
        <taxon>Metazoa</taxon>
        <taxon>Chordata</taxon>
        <taxon>Craniata</taxon>
        <taxon>Vertebrata</taxon>
        <taxon>Euteleostomi</taxon>
        <taxon>Actinopterygii</taxon>
        <taxon>Neopterygii</taxon>
        <taxon>Teleostei</taxon>
        <taxon>Neoteleostei</taxon>
        <taxon>Acanthomorphata</taxon>
        <taxon>Ovalentaria</taxon>
        <taxon>Atherinomorphae</taxon>
        <taxon>Cyprinodontiformes</taxon>
        <taxon>Goodeidae</taxon>
        <taxon>Goodea</taxon>
    </lineage>
</organism>
<comment type="caution">
    <text evidence="2">The sequence shown here is derived from an EMBL/GenBank/DDBJ whole genome shotgun (WGS) entry which is preliminary data.</text>
</comment>
<accession>A0ABV0MXL5</accession>
<name>A0ABV0MXL5_9TELE</name>
<gene>
    <name evidence="2" type="ORF">GOODEAATRI_033962</name>
</gene>
<dbReference type="Proteomes" id="UP001476798">
    <property type="component" value="Unassembled WGS sequence"/>
</dbReference>
<dbReference type="EMBL" id="JAHRIO010017731">
    <property type="protein sequence ID" value="MEQ2163785.1"/>
    <property type="molecule type" value="Genomic_DNA"/>
</dbReference>
<evidence type="ECO:0000313" key="3">
    <source>
        <dbReference type="Proteomes" id="UP001476798"/>
    </source>
</evidence>
<evidence type="ECO:0000313" key="2">
    <source>
        <dbReference type="EMBL" id="MEQ2163785.1"/>
    </source>
</evidence>
<proteinExistence type="predicted"/>